<sequence>YTLRLTRADNTKNRHSTARKYLVFALYVGCDRVPGRLKRLNIANCTALAV</sequence>
<proteinExistence type="predicted"/>
<feature type="non-terminal residue" evidence="1">
    <location>
        <position position="1"/>
    </location>
</feature>
<reference evidence="1 2" key="1">
    <citation type="journal article" date="2017" name="Gigascience">
        <title>Draft genome of the honey bee ectoparasitic mite, Tropilaelaps mercedesae, is shaped by the parasitic life history.</title>
        <authorList>
            <person name="Dong X."/>
            <person name="Armstrong S.D."/>
            <person name="Xia D."/>
            <person name="Makepeace B.L."/>
            <person name="Darby A.C."/>
            <person name="Kadowaki T."/>
        </authorList>
    </citation>
    <scope>NUCLEOTIDE SEQUENCE [LARGE SCALE GENOMIC DNA]</scope>
    <source>
        <strain evidence="1">Wuxi-XJTLU</strain>
    </source>
</reference>
<evidence type="ECO:0000313" key="2">
    <source>
        <dbReference type="Proteomes" id="UP000192247"/>
    </source>
</evidence>
<dbReference type="AlphaFoldDB" id="A0A1V9X2T3"/>
<dbReference type="EMBL" id="MNPL01026599">
    <property type="protein sequence ID" value="OQR67940.1"/>
    <property type="molecule type" value="Genomic_DNA"/>
</dbReference>
<gene>
    <name evidence="1" type="ORF">BIW11_13215</name>
</gene>
<comment type="caution">
    <text evidence="1">The sequence shown here is derived from an EMBL/GenBank/DDBJ whole genome shotgun (WGS) entry which is preliminary data.</text>
</comment>
<dbReference type="Proteomes" id="UP000192247">
    <property type="component" value="Unassembled WGS sequence"/>
</dbReference>
<accession>A0A1V9X2T3</accession>
<keyword evidence="2" id="KW-1185">Reference proteome</keyword>
<name>A0A1V9X2T3_9ACAR</name>
<evidence type="ECO:0000313" key="1">
    <source>
        <dbReference type="EMBL" id="OQR67940.1"/>
    </source>
</evidence>
<organism evidence="1 2">
    <name type="scientific">Tropilaelaps mercedesae</name>
    <dbReference type="NCBI Taxonomy" id="418985"/>
    <lineage>
        <taxon>Eukaryota</taxon>
        <taxon>Metazoa</taxon>
        <taxon>Ecdysozoa</taxon>
        <taxon>Arthropoda</taxon>
        <taxon>Chelicerata</taxon>
        <taxon>Arachnida</taxon>
        <taxon>Acari</taxon>
        <taxon>Parasitiformes</taxon>
        <taxon>Mesostigmata</taxon>
        <taxon>Gamasina</taxon>
        <taxon>Dermanyssoidea</taxon>
        <taxon>Laelapidae</taxon>
        <taxon>Tropilaelaps</taxon>
    </lineage>
</organism>
<protein>
    <submittedName>
        <fullName evidence="1">Uncharacterized protein</fullName>
    </submittedName>
</protein>
<dbReference type="InParanoid" id="A0A1V9X2T3"/>